<sequence length="61" mass="7130">MQLKRQAIFSCGKEILAEYLVSFKDNDVANKIYDLQNFNSEPRIIRTVCWNTVTLIVKTCF</sequence>
<gene>
    <name evidence="1" type="ORF">BpHYR1_012689</name>
</gene>
<proteinExistence type="predicted"/>
<organism evidence="1 2">
    <name type="scientific">Brachionus plicatilis</name>
    <name type="common">Marine rotifer</name>
    <name type="synonym">Brachionus muelleri</name>
    <dbReference type="NCBI Taxonomy" id="10195"/>
    <lineage>
        <taxon>Eukaryota</taxon>
        <taxon>Metazoa</taxon>
        <taxon>Spiralia</taxon>
        <taxon>Gnathifera</taxon>
        <taxon>Rotifera</taxon>
        <taxon>Eurotatoria</taxon>
        <taxon>Monogononta</taxon>
        <taxon>Pseudotrocha</taxon>
        <taxon>Ploima</taxon>
        <taxon>Brachionidae</taxon>
        <taxon>Brachionus</taxon>
    </lineage>
</organism>
<keyword evidence="2" id="KW-1185">Reference proteome</keyword>
<evidence type="ECO:0000313" key="2">
    <source>
        <dbReference type="Proteomes" id="UP000276133"/>
    </source>
</evidence>
<evidence type="ECO:0000313" key="1">
    <source>
        <dbReference type="EMBL" id="RNA37125.1"/>
    </source>
</evidence>
<comment type="caution">
    <text evidence="1">The sequence shown here is derived from an EMBL/GenBank/DDBJ whole genome shotgun (WGS) entry which is preliminary data.</text>
</comment>
<dbReference type="EMBL" id="REGN01001093">
    <property type="protein sequence ID" value="RNA37125.1"/>
    <property type="molecule type" value="Genomic_DNA"/>
</dbReference>
<protein>
    <submittedName>
        <fullName evidence="1">Uncharacterized protein</fullName>
    </submittedName>
</protein>
<name>A0A3M7SN54_BRAPC</name>
<dbReference type="Proteomes" id="UP000276133">
    <property type="component" value="Unassembled WGS sequence"/>
</dbReference>
<accession>A0A3M7SN54</accession>
<reference evidence="1 2" key="1">
    <citation type="journal article" date="2018" name="Sci. Rep.">
        <title>Genomic signatures of local adaptation to the degree of environmental predictability in rotifers.</title>
        <authorList>
            <person name="Franch-Gras L."/>
            <person name="Hahn C."/>
            <person name="Garcia-Roger E.M."/>
            <person name="Carmona M.J."/>
            <person name="Serra M."/>
            <person name="Gomez A."/>
        </authorList>
    </citation>
    <scope>NUCLEOTIDE SEQUENCE [LARGE SCALE GENOMIC DNA]</scope>
    <source>
        <strain evidence="1">HYR1</strain>
    </source>
</reference>
<dbReference type="AlphaFoldDB" id="A0A3M7SN54"/>